<feature type="region of interest" description="Disordered" evidence="1">
    <location>
        <begin position="905"/>
        <end position="928"/>
    </location>
</feature>
<reference evidence="2 3" key="1">
    <citation type="submission" date="2024-01" db="EMBL/GenBank/DDBJ databases">
        <title>A draft genome for the cacao thread blight pathogen Marasmiellus scandens.</title>
        <authorList>
            <person name="Baruah I.K."/>
            <person name="Leung J."/>
            <person name="Bukari Y."/>
            <person name="Amoako-Attah I."/>
            <person name="Meinhardt L.W."/>
            <person name="Bailey B.A."/>
            <person name="Cohen S.P."/>
        </authorList>
    </citation>
    <scope>NUCLEOTIDE SEQUENCE [LARGE SCALE GENOMIC DNA]</scope>
    <source>
        <strain evidence="2 3">GH-19</strain>
    </source>
</reference>
<dbReference type="Proteomes" id="UP001498398">
    <property type="component" value="Unassembled WGS sequence"/>
</dbReference>
<feature type="region of interest" description="Disordered" evidence="1">
    <location>
        <begin position="1"/>
        <end position="236"/>
    </location>
</feature>
<feature type="region of interest" description="Disordered" evidence="1">
    <location>
        <begin position="969"/>
        <end position="1081"/>
    </location>
</feature>
<feature type="compositionally biased region" description="Basic residues" evidence="1">
    <location>
        <begin position="345"/>
        <end position="356"/>
    </location>
</feature>
<feature type="compositionally biased region" description="Low complexity" evidence="1">
    <location>
        <begin position="301"/>
        <end position="310"/>
    </location>
</feature>
<feature type="compositionally biased region" description="Basic and acidic residues" evidence="1">
    <location>
        <begin position="59"/>
        <end position="70"/>
    </location>
</feature>
<feature type="compositionally biased region" description="Polar residues" evidence="1">
    <location>
        <begin position="183"/>
        <end position="200"/>
    </location>
</feature>
<feature type="compositionally biased region" description="Low complexity" evidence="1">
    <location>
        <begin position="107"/>
        <end position="117"/>
    </location>
</feature>
<dbReference type="EMBL" id="JBANRG010000021">
    <property type="protein sequence ID" value="KAK7456324.1"/>
    <property type="molecule type" value="Genomic_DNA"/>
</dbReference>
<organism evidence="2 3">
    <name type="scientific">Marasmiellus scandens</name>
    <dbReference type="NCBI Taxonomy" id="2682957"/>
    <lineage>
        <taxon>Eukaryota</taxon>
        <taxon>Fungi</taxon>
        <taxon>Dikarya</taxon>
        <taxon>Basidiomycota</taxon>
        <taxon>Agaricomycotina</taxon>
        <taxon>Agaricomycetes</taxon>
        <taxon>Agaricomycetidae</taxon>
        <taxon>Agaricales</taxon>
        <taxon>Marasmiineae</taxon>
        <taxon>Omphalotaceae</taxon>
        <taxon>Marasmiellus</taxon>
    </lineage>
</organism>
<keyword evidence="3" id="KW-1185">Reference proteome</keyword>
<evidence type="ECO:0000313" key="3">
    <source>
        <dbReference type="Proteomes" id="UP001498398"/>
    </source>
</evidence>
<gene>
    <name evidence="2" type="ORF">VKT23_010571</name>
</gene>
<accession>A0ABR1JD63</accession>
<feature type="compositionally biased region" description="Acidic residues" evidence="1">
    <location>
        <begin position="314"/>
        <end position="330"/>
    </location>
</feature>
<feature type="compositionally biased region" description="Polar residues" evidence="1">
    <location>
        <begin position="212"/>
        <end position="230"/>
    </location>
</feature>
<sequence>MVHTRAQGSPPPIVDSAGPPARLQKEPTKKRAVKRKVNTPYVEVPRVSSGIELSASSAPRREQTVEDWPQKHLLPSKSTTASPERIQAPVRPATPFSSPCPTPSPTTSPSSPQEPDTIPGEQEESLEMQSVIHENLDDEELETSQKTSNSRVINEEDSEGAYGDDSEWGGCASDPELVRPVRSTPTLSLSKNPSSYNSRNRISKYGDGDADSSLSKSPGSPQTRSQSPTPEQKAVDALRLYVTSSMGVDEIADQLQSLLGKLSSKWYEAIGHATVEPGDSIEDAQRALEEYVPSLLDSVPRVVRVVTPPTNMDKDEDIESDNEPDDDNEGSSDWGAERQKEKELKRKRRERMRKIREKNGEVVSSESDTTEEEETETEEEDPPMLGKRLHVGTDGRRKGRLASKPREQVRKNPLPNSEKSLNDVPQDADTKDDEDEDASGRIPAAMKADVWQIRAEYEKKMEAVALRYNHSLQSAYRAAGEIAVVSRDPNLFNIFEKWWVAEDGNNGKVPESTNPGTFLSQKWKDCRQESLSEDWDDSDKVEEAFGYLRAWHSERYNNSLKVAKGPTKHDVKAVAKIVSDVAKQSALNRGIWVLAYVLDPSGQHSMVSGWGKPYEAVKLEYATQLTSQLHDISVLYGSENLKLMASSGVDPKLKDLVVAAAKVGTDRASERAIVPKMLLYDIGQLDITAPKKFPWSRFPDLALRCQFRIENWPEGIPAPGAGLRDITQAIPKSGGPLAAARIKELLWYKEAWERKEENVKPPESITSKALRIVSWSNEEKNLPPDEQKDIALVKCVDGRTLTSAVHSKEWRKEQGLLIDGKNNKKSRKRTRTASSSERSPSPPPHLEEGIPPFNFSEEEDTTLRRHPDPSPFSSPIREPSTTHIPAGRRLFIGAEKQQQFLESSDIAPSDGYEGDDDIPLYSQQPRSKHLPQLHEAQVYRSHMYADAQPGLPIPVQRMPIDTRTHALTKHSDFRSLVPPSVPPPFENPRTYAEPRLPQTQMHPGSHRLPYQRPSPVQHAQGSSSLPVARDQKSTSETMVGHSGHIRSMKRPRENNQQPESRPAKKTMTGKPFKQYLLKNRK</sequence>
<feature type="region of interest" description="Disordered" evidence="1">
    <location>
        <begin position="301"/>
        <end position="441"/>
    </location>
</feature>
<name>A0ABR1JD63_9AGAR</name>
<comment type="caution">
    <text evidence="2">The sequence shown here is derived from an EMBL/GenBank/DDBJ whole genome shotgun (WGS) entry which is preliminary data.</text>
</comment>
<proteinExistence type="predicted"/>
<evidence type="ECO:0000313" key="2">
    <source>
        <dbReference type="EMBL" id="KAK7456324.1"/>
    </source>
</evidence>
<protein>
    <submittedName>
        <fullName evidence="2">Uncharacterized protein</fullName>
    </submittedName>
</protein>
<feature type="compositionally biased region" description="Basic and acidic residues" evidence="1">
    <location>
        <begin position="335"/>
        <end position="344"/>
    </location>
</feature>
<feature type="compositionally biased region" description="Acidic residues" evidence="1">
    <location>
        <begin position="155"/>
        <end position="167"/>
    </location>
</feature>
<evidence type="ECO:0000256" key="1">
    <source>
        <dbReference type="SAM" id="MobiDB-lite"/>
    </source>
</evidence>
<feature type="compositionally biased region" description="Acidic residues" evidence="1">
    <location>
        <begin position="368"/>
        <end position="382"/>
    </location>
</feature>
<feature type="region of interest" description="Disordered" evidence="1">
    <location>
        <begin position="812"/>
        <end position="882"/>
    </location>
</feature>